<sequence length="373" mass="43956">MSLPNQAQKITLNSLRKCYRDYGIIAGPHHFTDYWARDGFFAAFGALSVGDDQIVRQMLKLFFTHQRRDGLIPYRLMRGPVTLGKYLGFPKYYSQPRPTYRLRGLGPEVLDGTTLTLLFTALLQEKSFLPQIKLALQYLITREKHGLLWDGPMAEWNDIIWKWGNLLYSNIIYWYMYDRLASWTNSFDPTWSRTLIRKRDSLAHSLRSRLWNGHYFADWHDHCRQDYFYPFGNCLAIAWGLTAPAESDSILAHCQKSSTQFTLPTNTPNYPWWRVDFLQRLTMMGDYQNNHVLWWQPIATYLAALKHQNKTRQVKSVTTQITTKILYDQTIYECFEPNGKPLKRFFYQAEQPFAWASGLILWSLAYNTQHDKI</sequence>
<dbReference type="AlphaFoldDB" id="A0A1F5F3L7"/>
<comment type="caution">
    <text evidence="2">The sequence shown here is derived from an EMBL/GenBank/DDBJ whole genome shotgun (WGS) entry which is preliminary data.</text>
</comment>
<dbReference type="Pfam" id="PF06202">
    <property type="entry name" value="GDE_C"/>
    <property type="match status" value="1"/>
</dbReference>
<gene>
    <name evidence="2" type="ORF">A2228_03255</name>
</gene>
<dbReference type="EMBL" id="MFAK01000039">
    <property type="protein sequence ID" value="OGD74180.1"/>
    <property type="molecule type" value="Genomic_DNA"/>
</dbReference>
<feature type="domain" description="Glycogen debranching enzyme C-terminal" evidence="1">
    <location>
        <begin position="22"/>
        <end position="77"/>
    </location>
</feature>
<proteinExistence type="predicted"/>
<dbReference type="Gene3D" id="1.50.10.10">
    <property type="match status" value="1"/>
</dbReference>
<name>A0A1F5F3L7_9BACT</name>
<dbReference type="SUPFAM" id="SSF48208">
    <property type="entry name" value="Six-hairpin glycosidases"/>
    <property type="match status" value="1"/>
</dbReference>
<dbReference type="GO" id="GO:0005975">
    <property type="term" value="P:carbohydrate metabolic process"/>
    <property type="evidence" value="ECO:0007669"/>
    <property type="project" value="InterPro"/>
</dbReference>
<evidence type="ECO:0000313" key="3">
    <source>
        <dbReference type="Proteomes" id="UP000176191"/>
    </source>
</evidence>
<accession>A0A1F5F3L7</accession>
<evidence type="ECO:0000259" key="1">
    <source>
        <dbReference type="Pfam" id="PF06202"/>
    </source>
</evidence>
<dbReference type="InterPro" id="IPR032790">
    <property type="entry name" value="GDE_C"/>
</dbReference>
<dbReference type="Proteomes" id="UP000176191">
    <property type="component" value="Unassembled WGS sequence"/>
</dbReference>
<reference evidence="2 3" key="1">
    <citation type="journal article" date="2016" name="Nat. Commun.">
        <title>Thousands of microbial genomes shed light on interconnected biogeochemical processes in an aquifer system.</title>
        <authorList>
            <person name="Anantharaman K."/>
            <person name="Brown C.T."/>
            <person name="Hug L.A."/>
            <person name="Sharon I."/>
            <person name="Castelle C.J."/>
            <person name="Probst A.J."/>
            <person name="Thomas B.C."/>
            <person name="Singh A."/>
            <person name="Wilkins M.J."/>
            <person name="Karaoz U."/>
            <person name="Brodie E.L."/>
            <person name="Williams K.H."/>
            <person name="Hubbard S.S."/>
            <person name="Banfield J.F."/>
        </authorList>
    </citation>
    <scope>NUCLEOTIDE SEQUENCE [LARGE SCALE GENOMIC DNA]</scope>
</reference>
<dbReference type="InterPro" id="IPR012341">
    <property type="entry name" value="6hp_glycosidase-like_sf"/>
</dbReference>
<protein>
    <recommendedName>
        <fullName evidence="1">Glycogen debranching enzyme C-terminal domain-containing protein</fullName>
    </recommendedName>
</protein>
<dbReference type="InterPro" id="IPR008928">
    <property type="entry name" value="6-hairpin_glycosidase_sf"/>
</dbReference>
<organism evidence="2 3">
    <name type="scientific">Candidatus Collierbacteria bacterium RIFOXYA2_FULL_46_10</name>
    <dbReference type="NCBI Taxonomy" id="1817726"/>
    <lineage>
        <taxon>Bacteria</taxon>
        <taxon>Candidatus Collieribacteriota</taxon>
    </lineage>
</organism>
<evidence type="ECO:0000313" key="2">
    <source>
        <dbReference type="EMBL" id="OGD74180.1"/>
    </source>
</evidence>